<dbReference type="GO" id="GO:0006508">
    <property type="term" value="P:proteolysis"/>
    <property type="evidence" value="ECO:0007669"/>
    <property type="project" value="InterPro"/>
</dbReference>
<dbReference type="CDD" id="cd00063">
    <property type="entry name" value="FN3"/>
    <property type="match status" value="1"/>
</dbReference>
<organism evidence="2">
    <name type="scientific">hydrocarbon metagenome</name>
    <dbReference type="NCBI Taxonomy" id="938273"/>
    <lineage>
        <taxon>unclassified sequences</taxon>
        <taxon>metagenomes</taxon>
        <taxon>ecological metagenomes</taxon>
    </lineage>
</organism>
<dbReference type="PANTHER" id="PTHR41775:SF1">
    <property type="entry name" value="PEPTIDASE M6-LIKE DOMAIN-CONTAINING PROTEIN"/>
    <property type="match status" value="1"/>
</dbReference>
<evidence type="ECO:0000313" key="2">
    <source>
        <dbReference type="EMBL" id="KUG26422.1"/>
    </source>
</evidence>
<dbReference type="Gene3D" id="2.60.40.4070">
    <property type="match status" value="1"/>
</dbReference>
<reference evidence="2" key="1">
    <citation type="journal article" date="2015" name="Proc. Natl. Acad. Sci. U.S.A.">
        <title>Networks of energetic and metabolic interactions define dynamics in microbial communities.</title>
        <authorList>
            <person name="Embree M."/>
            <person name="Liu J.K."/>
            <person name="Al-Bassam M.M."/>
            <person name="Zengler K."/>
        </authorList>
    </citation>
    <scope>NUCLEOTIDE SEQUENCE</scope>
</reference>
<dbReference type="Pfam" id="PF05547">
    <property type="entry name" value="Peptidase_M6"/>
    <property type="match status" value="1"/>
</dbReference>
<protein>
    <recommendedName>
        <fullName evidence="1">Fibronectin type-III domain-containing protein</fullName>
    </recommendedName>
</protein>
<accession>A0A0W8FZY1</accession>
<dbReference type="GO" id="GO:0008233">
    <property type="term" value="F:peptidase activity"/>
    <property type="evidence" value="ECO:0007669"/>
    <property type="project" value="InterPro"/>
</dbReference>
<dbReference type="NCBIfam" id="TIGR03296">
    <property type="entry name" value="M6dom_TIGR03296"/>
    <property type="match status" value="1"/>
</dbReference>
<evidence type="ECO:0000259" key="1">
    <source>
        <dbReference type="PROSITE" id="PS50853"/>
    </source>
</evidence>
<dbReference type="Gene3D" id="2.60.40.10">
    <property type="entry name" value="Immunoglobulins"/>
    <property type="match status" value="2"/>
</dbReference>
<sequence>MAALFVSLLNAQMVPHPNLLEKIRNGEIEIPYALKNYPELKERGVSTGWTSEELNKQNSLISSEDVHRTYGPAKAVSGTFKAIFLFVEFSDKASQVSVSFFDNLLFDNSPSSMRGYFEEISYGNLDLITDDMPSTIGWVTAPQSYSYYVDGQNGFGNYPRNAQGLTRDVVQLVDPYIDFSLYDNDGDGYIDALFIVHTGPGAEFTGSDNDIWSHAWAIPNNGYMTDDGVRAFRYSMEPEYWSTPGDMTVGVYAHEMGHSVFGLPDVYDTDGSSNGVGRWSLMAGGSWNGTLGNSPAWPDAWCHVQMGFFTPTNVTSDLIGETITAMTNEANIYKVWKNGTPGKQYFLVQNRQKEGYDSALPGSGLLIWHVDENQTTNRNEWYPGNTNSGNYLVALEQADGNFDLEKRINNGDARDPFPGTTNNTQFNFLSSPNSNAYNGEITYVAVENISASGNNMTADIKISQPSEFLQVTSPNGGETWQGNSDQIIKWSSNGITNVDIELSTNNGSTWSSIVSGQDAAAGEYNWVVPNTPSSNCLIKITDSSDPSASDESNSTFTITPSPVIEVVQPNGGEEFNAGDQVEIKWTSASVTSVRIQYSVDNGNTWQNVIIITPSDGSHNWTIPDKSTTQCLIKITDISNSNVFDQSDDVFTIISNTVAAPQLLSPANNSTNADLTLDFSWSIVAGAETYTINISTDQSFNNVVYSETTTENEIIAVDSFLEGIKYYWRVFAVGEESDSPYSDTYAFTTILFSPDSLTAEVYSHTPNKVILNWKDNSSNETGYKIEKMTSKVSWTEVDSTSADQTTWSETVTSPFEYTYRVKAYTTFTESDYSNTADVVVSSIESDESMPSVYTLEQNYPNPFNPSTQIKFGLPFESNVNLKIYNILGQTVTELLNQSMQSGYHTIEWNAENLTSGIYFYSIEANSINGDKSYNSVKKMLLVK</sequence>
<dbReference type="SUPFAM" id="SSF49265">
    <property type="entry name" value="Fibronectin type III"/>
    <property type="match status" value="1"/>
</dbReference>
<comment type="caution">
    <text evidence="2">The sequence shown here is derived from an EMBL/GenBank/DDBJ whole genome shotgun (WGS) entry which is preliminary data.</text>
</comment>
<dbReference type="InterPro" id="IPR013783">
    <property type="entry name" value="Ig-like_fold"/>
</dbReference>
<dbReference type="InterPro" id="IPR003961">
    <property type="entry name" value="FN3_dom"/>
</dbReference>
<name>A0A0W8FZY1_9ZZZZ</name>
<dbReference type="InterPro" id="IPR036116">
    <property type="entry name" value="FN3_sf"/>
</dbReference>
<dbReference type="AlphaFoldDB" id="A0A0W8FZY1"/>
<dbReference type="InterPro" id="IPR008757">
    <property type="entry name" value="Peptidase_M6-like_domain"/>
</dbReference>
<dbReference type="SUPFAM" id="SSF110296">
    <property type="entry name" value="Oligoxyloglucan reducing end-specific cellobiohydrolase"/>
    <property type="match status" value="1"/>
</dbReference>
<dbReference type="NCBIfam" id="TIGR04183">
    <property type="entry name" value="Por_Secre_tail"/>
    <property type="match status" value="1"/>
</dbReference>
<dbReference type="Pfam" id="PF18962">
    <property type="entry name" value="Por_Secre_tail"/>
    <property type="match status" value="1"/>
</dbReference>
<dbReference type="PROSITE" id="PS50853">
    <property type="entry name" value="FN3"/>
    <property type="match status" value="1"/>
</dbReference>
<dbReference type="InterPro" id="IPR026444">
    <property type="entry name" value="Secre_tail"/>
</dbReference>
<gene>
    <name evidence="2" type="ORF">ASZ90_003744</name>
</gene>
<feature type="domain" description="Fibronectin type-III" evidence="1">
    <location>
        <begin position="752"/>
        <end position="844"/>
    </location>
</feature>
<dbReference type="PANTHER" id="PTHR41775">
    <property type="entry name" value="SECRETED PROTEIN-RELATED"/>
    <property type="match status" value="1"/>
</dbReference>
<dbReference type="SUPFAM" id="SSF55486">
    <property type="entry name" value="Metalloproteases ('zincins'), catalytic domain"/>
    <property type="match status" value="1"/>
</dbReference>
<dbReference type="EMBL" id="LNQE01000466">
    <property type="protein sequence ID" value="KUG26422.1"/>
    <property type="molecule type" value="Genomic_DNA"/>
</dbReference>
<proteinExistence type="predicted"/>